<dbReference type="EMBL" id="BART01002430">
    <property type="protein sequence ID" value="GAG61661.1"/>
    <property type="molecule type" value="Genomic_DNA"/>
</dbReference>
<keyword evidence="1" id="KW-0472">Membrane</keyword>
<feature type="transmembrane region" description="Helical" evidence="1">
    <location>
        <begin position="54"/>
        <end position="74"/>
    </location>
</feature>
<organism evidence="2">
    <name type="scientific">marine sediment metagenome</name>
    <dbReference type="NCBI Taxonomy" id="412755"/>
    <lineage>
        <taxon>unclassified sequences</taxon>
        <taxon>metagenomes</taxon>
        <taxon>ecological metagenomes</taxon>
    </lineage>
</organism>
<gene>
    <name evidence="2" type="ORF">S01H4_07435</name>
</gene>
<dbReference type="AlphaFoldDB" id="X1AP56"/>
<evidence type="ECO:0000256" key="1">
    <source>
        <dbReference type="SAM" id="Phobius"/>
    </source>
</evidence>
<keyword evidence="1" id="KW-0812">Transmembrane</keyword>
<reference evidence="2" key="1">
    <citation type="journal article" date="2014" name="Front. Microbiol.">
        <title>High frequency of phylogenetically diverse reductive dehalogenase-homologous genes in deep subseafloor sedimentary metagenomes.</title>
        <authorList>
            <person name="Kawai M."/>
            <person name="Futagami T."/>
            <person name="Toyoda A."/>
            <person name="Takaki Y."/>
            <person name="Nishi S."/>
            <person name="Hori S."/>
            <person name="Arai W."/>
            <person name="Tsubouchi T."/>
            <person name="Morono Y."/>
            <person name="Uchiyama I."/>
            <person name="Ito T."/>
            <person name="Fujiyama A."/>
            <person name="Inagaki F."/>
            <person name="Takami H."/>
        </authorList>
    </citation>
    <scope>NUCLEOTIDE SEQUENCE</scope>
    <source>
        <strain evidence="2">Expedition CK06-06</strain>
    </source>
</reference>
<evidence type="ECO:0008006" key="3">
    <source>
        <dbReference type="Google" id="ProtNLM"/>
    </source>
</evidence>
<sequence>MNTEPDKIRYREVQYFRQRWILLIALAAAGIAWYSFILQIVLGQEFGTNPSPDWVMWLIWLIVGIGMPLLIYMAKLVIEVRRDYLFIQFVPFTTRKIGFDEIKHVKARTYNPIREYGGWGIRWGLGNKRAYNISGNQGVGLTLNNGENILIGSQNPDELAGMISRHVERSQRENLG</sequence>
<accession>X1AP56</accession>
<feature type="transmembrane region" description="Helical" evidence="1">
    <location>
        <begin position="20"/>
        <end position="42"/>
    </location>
</feature>
<evidence type="ECO:0000313" key="2">
    <source>
        <dbReference type="EMBL" id="GAG61661.1"/>
    </source>
</evidence>
<protein>
    <recommendedName>
        <fullName evidence="3">DUF304 domain-containing protein</fullName>
    </recommendedName>
</protein>
<proteinExistence type="predicted"/>
<comment type="caution">
    <text evidence="2">The sequence shown here is derived from an EMBL/GenBank/DDBJ whole genome shotgun (WGS) entry which is preliminary data.</text>
</comment>
<dbReference type="InterPro" id="IPR046139">
    <property type="entry name" value="DUF6141"/>
</dbReference>
<dbReference type="Pfam" id="PF19638">
    <property type="entry name" value="DUF6141"/>
    <property type="match status" value="1"/>
</dbReference>
<name>X1AP56_9ZZZZ</name>
<keyword evidence="1" id="KW-1133">Transmembrane helix</keyword>